<accession>A0A9P4I6G7</accession>
<name>A0A9P4I6G7_9PEZI</name>
<sequence length="467" mass="53913">MRDQSCTLSLLEIPAELRLQIYEAVLWRPEEEWEVRRAERGRKKYLFKATGYITIPPSRKVDKSLLHVCRQTRAEYLPLLLARQRRFGNLQDLCILVENAPICIHFVRDVRFGVGSKSLQWLMRSRDHLIPRLNLAFSSNVSVQDHSNISRWQDRYEQLLEKDYQLLIRKKPTPYSRIITSFLDLPFELIKGPVLGIRAHPIESRWEGAIATLWNSFTKLENVSSFTLGMGGSHPKGADIWRAEQRLLIEMLTAAVPGLRKLSIYSTPMPLTYLEGFAKLEHLTFTGFSESTPSETLQILNALPCLTSIELRWDQAAYDRSQKPRWIGDKFSFTPDVLKGLKPLTSFGISCYEEYIGARYIGSNAAMFHALSAHLQTLRSLKLMFGGYQSLTKEFDTILGLINSSCLRHLEIQCEIAKQQYAFPYDTRYDIRLRFKGVLPDTIETVKSRITTTDFRRQVAYVNYELS</sequence>
<dbReference type="InterPro" id="IPR032675">
    <property type="entry name" value="LRR_dom_sf"/>
</dbReference>
<dbReference type="AlphaFoldDB" id="A0A9P4I6G7"/>
<evidence type="ECO:0008006" key="3">
    <source>
        <dbReference type="Google" id="ProtNLM"/>
    </source>
</evidence>
<evidence type="ECO:0000313" key="2">
    <source>
        <dbReference type="Proteomes" id="UP000799772"/>
    </source>
</evidence>
<dbReference type="EMBL" id="ML978137">
    <property type="protein sequence ID" value="KAF2093600.1"/>
    <property type="molecule type" value="Genomic_DNA"/>
</dbReference>
<dbReference type="Proteomes" id="UP000799772">
    <property type="component" value="Unassembled WGS sequence"/>
</dbReference>
<comment type="caution">
    <text evidence="1">The sequence shown here is derived from an EMBL/GenBank/DDBJ whole genome shotgun (WGS) entry which is preliminary data.</text>
</comment>
<dbReference type="Gene3D" id="3.80.10.10">
    <property type="entry name" value="Ribonuclease Inhibitor"/>
    <property type="match status" value="1"/>
</dbReference>
<dbReference type="PANTHER" id="PTHR42085">
    <property type="entry name" value="F-BOX DOMAIN-CONTAINING PROTEIN"/>
    <property type="match status" value="1"/>
</dbReference>
<reference evidence="1" key="1">
    <citation type="journal article" date="2020" name="Stud. Mycol.">
        <title>101 Dothideomycetes genomes: a test case for predicting lifestyles and emergence of pathogens.</title>
        <authorList>
            <person name="Haridas S."/>
            <person name="Albert R."/>
            <person name="Binder M."/>
            <person name="Bloem J."/>
            <person name="Labutti K."/>
            <person name="Salamov A."/>
            <person name="Andreopoulos B."/>
            <person name="Baker S."/>
            <person name="Barry K."/>
            <person name="Bills G."/>
            <person name="Bluhm B."/>
            <person name="Cannon C."/>
            <person name="Castanera R."/>
            <person name="Culley D."/>
            <person name="Daum C."/>
            <person name="Ezra D."/>
            <person name="Gonzalez J."/>
            <person name="Henrissat B."/>
            <person name="Kuo A."/>
            <person name="Liang C."/>
            <person name="Lipzen A."/>
            <person name="Lutzoni F."/>
            <person name="Magnuson J."/>
            <person name="Mondo S."/>
            <person name="Nolan M."/>
            <person name="Ohm R."/>
            <person name="Pangilinan J."/>
            <person name="Park H.-J."/>
            <person name="Ramirez L."/>
            <person name="Alfaro M."/>
            <person name="Sun H."/>
            <person name="Tritt A."/>
            <person name="Yoshinaga Y."/>
            <person name="Zwiers L.-H."/>
            <person name="Turgeon B."/>
            <person name="Goodwin S."/>
            <person name="Spatafora J."/>
            <person name="Crous P."/>
            <person name="Grigoriev I."/>
        </authorList>
    </citation>
    <scope>NUCLEOTIDE SEQUENCE</scope>
    <source>
        <strain evidence="1">CBS 133067</strain>
    </source>
</reference>
<proteinExistence type="predicted"/>
<evidence type="ECO:0000313" key="1">
    <source>
        <dbReference type="EMBL" id="KAF2093600.1"/>
    </source>
</evidence>
<dbReference type="PANTHER" id="PTHR42085:SF2">
    <property type="entry name" value="F-BOX DOMAIN-CONTAINING PROTEIN"/>
    <property type="match status" value="1"/>
</dbReference>
<organism evidence="1 2">
    <name type="scientific">Rhizodiscina lignyota</name>
    <dbReference type="NCBI Taxonomy" id="1504668"/>
    <lineage>
        <taxon>Eukaryota</taxon>
        <taxon>Fungi</taxon>
        <taxon>Dikarya</taxon>
        <taxon>Ascomycota</taxon>
        <taxon>Pezizomycotina</taxon>
        <taxon>Dothideomycetes</taxon>
        <taxon>Pleosporomycetidae</taxon>
        <taxon>Aulographales</taxon>
        <taxon>Rhizodiscinaceae</taxon>
        <taxon>Rhizodiscina</taxon>
    </lineage>
</organism>
<dbReference type="InterPro" id="IPR038883">
    <property type="entry name" value="AN11006-like"/>
</dbReference>
<protein>
    <recommendedName>
        <fullName evidence="3">F-box domain-containing protein</fullName>
    </recommendedName>
</protein>
<keyword evidence="2" id="KW-1185">Reference proteome</keyword>
<dbReference type="OrthoDB" id="3786918at2759"/>
<gene>
    <name evidence="1" type="ORF">NA57DRAFT_61308</name>
</gene>